<proteinExistence type="predicted"/>
<dbReference type="PANTHER" id="PTHR46118">
    <property type="entry name" value="PROTEIN ABHD11"/>
    <property type="match status" value="1"/>
</dbReference>
<dbReference type="Gene3D" id="3.40.50.1820">
    <property type="entry name" value="alpha/beta hydrolase"/>
    <property type="match status" value="1"/>
</dbReference>
<evidence type="ECO:0000256" key="1">
    <source>
        <dbReference type="ARBA" id="ARBA00022801"/>
    </source>
</evidence>
<dbReference type="AlphaFoldDB" id="A0A840VTC6"/>
<dbReference type="PRINTS" id="PR00412">
    <property type="entry name" value="EPOXHYDRLASE"/>
</dbReference>
<feature type="domain" description="AB hydrolase-1" evidence="2">
    <location>
        <begin position="15"/>
        <end position="243"/>
    </location>
</feature>
<evidence type="ECO:0000313" key="3">
    <source>
        <dbReference type="EMBL" id="MBB5373472.1"/>
    </source>
</evidence>
<evidence type="ECO:0000259" key="2">
    <source>
        <dbReference type="Pfam" id="PF00561"/>
    </source>
</evidence>
<dbReference type="Pfam" id="PF00561">
    <property type="entry name" value="Abhydrolase_1"/>
    <property type="match status" value="1"/>
</dbReference>
<dbReference type="SUPFAM" id="SSF53474">
    <property type="entry name" value="alpha/beta-Hydrolases"/>
    <property type="match status" value="1"/>
</dbReference>
<accession>A0A840VTC6</accession>
<sequence length="256" mass="27572">MSMILNATQMGEGEPLVLLHGLFGAARNLGVLSRGLSGKARVIALDLRNHGESPHGLPMDFVTMAADVAETLAYLGLERVKLAGHSLGGKTAMALALTRPELVEKLVVMDIAPIAYDHDYDDYVAAMLAIELHPGLTRAVAEQALAQTVKAAPMRAFLLNNLVLGANPHWRVGLKEIQAAMPDMLNWVDPPGCQPFTAPALFLSGALSDYVGAEADEPIRRLFPNAMRQRIEGAAHWLHADKPAEVLASLQEFFGL</sequence>
<organism evidence="3 4">
    <name type="scientific">Acidocella aromatica</name>
    <dbReference type="NCBI Taxonomy" id="1303579"/>
    <lineage>
        <taxon>Bacteria</taxon>
        <taxon>Pseudomonadati</taxon>
        <taxon>Pseudomonadota</taxon>
        <taxon>Alphaproteobacteria</taxon>
        <taxon>Acetobacterales</taxon>
        <taxon>Acidocellaceae</taxon>
        <taxon>Acidocella</taxon>
    </lineage>
</organism>
<dbReference type="InterPro" id="IPR000073">
    <property type="entry name" value="AB_hydrolase_1"/>
</dbReference>
<dbReference type="GO" id="GO:0016787">
    <property type="term" value="F:hydrolase activity"/>
    <property type="evidence" value="ECO:0007669"/>
    <property type="project" value="UniProtKB-KW"/>
</dbReference>
<dbReference type="InterPro" id="IPR000639">
    <property type="entry name" value="Epox_hydrolase-like"/>
</dbReference>
<keyword evidence="1" id="KW-0378">Hydrolase</keyword>
<reference evidence="3 4" key="1">
    <citation type="submission" date="2020-08" db="EMBL/GenBank/DDBJ databases">
        <title>Genomic Encyclopedia of Type Strains, Phase IV (KMG-IV): sequencing the most valuable type-strain genomes for metagenomic binning, comparative biology and taxonomic classification.</title>
        <authorList>
            <person name="Goeker M."/>
        </authorList>
    </citation>
    <scope>NUCLEOTIDE SEQUENCE [LARGE SCALE GENOMIC DNA]</scope>
    <source>
        <strain evidence="3 4">DSM 27026</strain>
    </source>
</reference>
<keyword evidence="4" id="KW-1185">Reference proteome</keyword>
<dbReference type="PRINTS" id="PR00111">
    <property type="entry name" value="ABHYDROLASE"/>
</dbReference>
<evidence type="ECO:0000313" key="4">
    <source>
        <dbReference type="Proteomes" id="UP000553706"/>
    </source>
</evidence>
<dbReference type="RefSeq" id="WP_246344141.1">
    <property type="nucleotide sequence ID" value="NZ_JACHFJ010000007.1"/>
</dbReference>
<dbReference type="InterPro" id="IPR029058">
    <property type="entry name" value="AB_hydrolase_fold"/>
</dbReference>
<gene>
    <name evidence="3" type="ORF">HNP71_001732</name>
</gene>
<dbReference type="EMBL" id="JACHFJ010000007">
    <property type="protein sequence ID" value="MBB5373472.1"/>
    <property type="molecule type" value="Genomic_DNA"/>
</dbReference>
<dbReference type="PANTHER" id="PTHR46118:SF4">
    <property type="entry name" value="PROTEIN ABHD11"/>
    <property type="match status" value="1"/>
</dbReference>
<dbReference type="Proteomes" id="UP000553706">
    <property type="component" value="Unassembled WGS sequence"/>
</dbReference>
<comment type="caution">
    <text evidence="3">The sequence shown here is derived from an EMBL/GenBank/DDBJ whole genome shotgun (WGS) entry which is preliminary data.</text>
</comment>
<protein>
    <submittedName>
        <fullName evidence="3">Pimeloyl-ACP methyl ester carboxylesterase</fullName>
    </submittedName>
</protein>
<name>A0A840VTC6_9PROT</name>